<dbReference type="PANTHER" id="PTHR11614">
    <property type="entry name" value="PHOSPHOLIPASE-RELATED"/>
    <property type="match status" value="1"/>
</dbReference>
<accession>A0A849BXG8</accession>
<dbReference type="Gene3D" id="3.40.50.1820">
    <property type="entry name" value="alpha/beta hydrolase"/>
    <property type="match status" value="2"/>
</dbReference>
<proteinExistence type="predicted"/>
<organism evidence="2 3">
    <name type="scientific">Nocardia uniformis</name>
    <dbReference type="NCBI Taxonomy" id="53432"/>
    <lineage>
        <taxon>Bacteria</taxon>
        <taxon>Bacillati</taxon>
        <taxon>Actinomycetota</taxon>
        <taxon>Actinomycetes</taxon>
        <taxon>Mycobacteriales</taxon>
        <taxon>Nocardiaceae</taxon>
        <taxon>Nocardia</taxon>
    </lineage>
</organism>
<dbReference type="InterPro" id="IPR022742">
    <property type="entry name" value="Hydrolase_4"/>
</dbReference>
<keyword evidence="3" id="KW-1185">Reference proteome</keyword>
<name>A0A849BXG8_9NOCA</name>
<reference evidence="2 3" key="1">
    <citation type="submission" date="2020-05" db="EMBL/GenBank/DDBJ databases">
        <title>MicrobeNet Type strains.</title>
        <authorList>
            <person name="Nicholson A.C."/>
        </authorList>
    </citation>
    <scope>NUCLEOTIDE SEQUENCE [LARGE SCALE GENOMIC DNA]</scope>
    <source>
        <strain evidence="2 3">JCM 3224</strain>
    </source>
</reference>
<dbReference type="InterPro" id="IPR029058">
    <property type="entry name" value="AB_hydrolase_fold"/>
</dbReference>
<dbReference type="Pfam" id="PF12146">
    <property type="entry name" value="Hydrolase_4"/>
    <property type="match status" value="1"/>
</dbReference>
<evidence type="ECO:0000259" key="1">
    <source>
        <dbReference type="Pfam" id="PF12146"/>
    </source>
</evidence>
<dbReference type="SUPFAM" id="SSF53474">
    <property type="entry name" value="alpha/beta-Hydrolases"/>
    <property type="match status" value="1"/>
</dbReference>
<dbReference type="Proteomes" id="UP000586827">
    <property type="component" value="Unassembled WGS sequence"/>
</dbReference>
<feature type="domain" description="Serine aminopeptidase S33" evidence="1">
    <location>
        <begin position="21"/>
        <end position="126"/>
    </location>
</feature>
<evidence type="ECO:0000313" key="2">
    <source>
        <dbReference type="EMBL" id="NNH69746.1"/>
    </source>
</evidence>
<dbReference type="InterPro" id="IPR051044">
    <property type="entry name" value="MAG_DAG_Lipase"/>
</dbReference>
<evidence type="ECO:0000313" key="3">
    <source>
        <dbReference type="Proteomes" id="UP000586827"/>
    </source>
</evidence>
<dbReference type="EMBL" id="JABELX010000003">
    <property type="protein sequence ID" value="NNH69746.1"/>
    <property type="molecule type" value="Genomic_DNA"/>
</dbReference>
<dbReference type="GO" id="GO:0016787">
    <property type="term" value="F:hydrolase activity"/>
    <property type="evidence" value="ECO:0007669"/>
    <property type="project" value="UniProtKB-KW"/>
</dbReference>
<dbReference type="RefSeq" id="WP_067523102.1">
    <property type="nucleotide sequence ID" value="NZ_JABELX010000003.1"/>
</dbReference>
<dbReference type="AlphaFoldDB" id="A0A849BXG8"/>
<gene>
    <name evidence="2" type="ORF">HLB23_07675</name>
</gene>
<keyword evidence="2" id="KW-0378">Hydrolase</keyword>
<comment type="caution">
    <text evidence="2">The sequence shown here is derived from an EMBL/GenBank/DDBJ whole genome shotgun (WGS) entry which is preliminary data.</text>
</comment>
<protein>
    <submittedName>
        <fullName evidence="2">Alpha/beta hydrolase</fullName>
    </submittedName>
</protein>
<sequence length="240" mass="25550">MPYFHDARGRLHYRHWPIDRPAVTLALLPGIGQHSGNYHRFARALGAAGIELWTLDTSGHGLSEGDPERPGTLAELAADAHAFLAQIPTNHPKPLILMGHSLGAATALAVVAESATPFAGLVLCGTPKAVFDGRSPKSARGAEPDHDVARPVVSGSAVGPVIPVGLPVLLVHGVDDRRAPIDRVRQWVRQAPVDFREYADAGHDLLHEPVQARVTADIAEWIAAGPRGRRAGAGPSLHHR</sequence>